<reference evidence="2" key="1">
    <citation type="journal article" date="2020" name="Stud. Mycol.">
        <title>101 Dothideomycetes genomes: a test case for predicting lifestyles and emergence of pathogens.</title>
        <authorList>
            <person name="Haridas S."/>
            <person name="Albert R."/>
            <person name="Binder M."/>
            <person name="Bloem J."/>
            <person name="Labutti K."/>
            <person name="Salamov A."/>
            <person name="Andreopoulos B."/>
            <person name="Baker S."/>
            <person name="Barry K."/>
            <person name="Bills G."/>
            <person name="Bluhm B."/>
            <person name="Cannon C."/>
            <person name="Castanera R."/>
            <person name="Culley D."/>
            <person name="Daum C."/>
            <person name="Ezra D."/>
            <person name="Gonzalez J."/>
            <person name="Henrissat B."/>
            <person name="Kuo A."/>
            <person name="Liang C."/>
            <person name="Lipzen A."/>
            <person name="Lutzoni F."/>
            <person name="Magnuson J."/>
            <person name="Mondo S."/>
            <person name="Nolan M."/>
            <person name="Ohm R."/>
            <person name="Pangilinan J."/>
            <person name="Park H.-J."/>
            <person name="Ramirez L."/>
            <person name="Alfaro M."/>
            <person name="Sun H."/>
            <person name="Tritt A."/>
            <person name="Yoshinaga Y."/>
            <person name="Zwiers L.-H."/>
            <person name="Turgeon B."/>
            <person name="Goodwin S."/>
            <person name="Spatafora J."/>
            <person name="Crous P."/>
            <person name="Grigoriev I."/>
        </authorList>
    </citation>
    <scope>NUCLEOTIDE SEQUENCE</scope>
    <source>
        <strain evidence="2">CBS 116005</strain>
    </source>
</reference>
<proteinExistence type="predicted"/>
<dbReference type="EMBL" id="ML995815">
    <property type="protein sequence ID" value="KAF2772289.1"/>
    <property type="molecule type" value="Genomic_DNA"/>
</dbReference>
<feature type="domain" description="DUF4440" evidence="1">
    <location>
        <begin position="16"/>
        <end position="135"/>
    </location>
</feature>
<accession>A0A6G1LI92</accession>
<evidence type="ECO:0000259" key="1">
    <source>
        <dbReference type="Pfam" id="PF14534"/>
    </source>
</evidence>
<dbReference type="Gene3D" id="3.10.450.50">
    <property type="match status" value="1"/>
</dbReference>
<dbReference type="Pfam" id="PF14534">
    <property type="entry name" value="DUF4440"/>
    <property type="match status" value="1"/>
</dbReference>
<dbReference type="OrthoDB" id="2865667at2759"/>
<keyword evidence="3" id="KW-1185">Reference proteome</keyword>
<dbReference type="SUPFAM" id="SSF54427">
    <property type="entry name" value="NTF2-like"/>
    <property type="match status" value="1"/>
</dbReference>
<gene>
    <name evidence="2" type="ORF">EJ03DRAFT_200988</name>
</gene>
<sequence length="144" mass="16004">MAASSANALAETHDEILALEEDTWRALQRSGADMIPYIAPDCIFQFPMGMKLAPTSKPSVVDVLHSPAFVPWKNFELSKVDVQSVGKGGAVISYFARATRPAAGPAETDRHEERDFPFEALCSSVWRWENGKWMMCFHQQTLAS</sequence>
<organism evidence="2 3">
    <name type="scientific">Teratosphaeria nubilosa</name>
    <dbReference type="NCBI Taxonomy" id="161662"/>
    <lineage>
        <taxon>Eukaryota</taxon>
        <taxon>Fungi</taxon>
        <taxon>Dikarya</taxon>
        <taxon>Ascomycota</taxon>
        <taxon>Pezizomycotina</taxon>
        <taxon>Dothideomycetes</taxon>
        <taxon>Dothideomycetidae</taxon>
        <taxon>Mycosphaerellales</taxon>
        <taxon>Teratosphaeriaceae</taxon>
        <taxon>Teratosphaeria</taxon>
    </lineage>
</organism>
<evidence type="ECO:0000313" key="2">
    <source>
        <dbReference type="EMBL" id="KAF2772289.1"/>
    </source>
</evidence>
<dbReference type="InterPro" id="IPR027843">
    <property type="entry name" value="DUF4440"/>
</dbReference>
<evidence type="ECO:0000313" key="3">
    <source>
        <dbReference type="Proteomes" id="UP000799436"/>
    </source>
</evidence>
<dbReference type="Proteomes" id="UP000799436">
    <property type="component" value="Unassembled WGS sequence"/>
</dbReference>
<dbReference type="InterPro" id="IPR032710">
    <property type="entry name" value="NTF2-like_dom_sf"/>
</dbReference>
<protein>
    <recommendedName>
        <fullName evidence="1">DUF4440 domain-containing protein</fullName>
    </recommendedName>
</protein>
<dbReference type="AlphaFoldDB" id="A0A6G1LI92"/>
<name>A0A6G1LI92_9PEZI</name>